<evidence type="ECO:0000256" key="5">
    <source>
        <dbReference type="ARBA" id="ARBA00023136"/>
    </source>
</evidence>
<dbReference type="GO" id="GO:0005886">
    <property type="term" value="C:plasma membrane"/>
    <property type="evidence" value="ECO:0007669"/>
    <property type="project" value="UniProtKB-SubCell"/>
</dbReference>
<comment type="subcellular location">
    <subcellularLocation>
        <location evidence="1">Cell membrane</location>
        <topology evidence="1">Multi-pass membrane protein</topology>
    </subcellularLocation>
</comment>
<sequence length="223" mass="25124">MTEMIAEHLDSLTAYAAVWGFLLIFIFMTIESSFIPFPSEVVMIPAGFLAFRGGLTTQIPMLDLILAIIIGLAGSMAGAYVNYYLAIWLGRPFLHRYGKYFFLSEPALDRAEEVFREYGEVATFVCRMLPAIRQLISIPAGLAKMNFGRFSLFTALGAGIWVIILALLGWYFAHMAGDMTYLEMIERGKAIINENYIWILLALAVLVAGYMMVHRKIMHRKDA</sequence>
<dbReference type="InterPro" id="IPR032816">
    <property type="entry name" value="VTT_dom"/>
</dbReference>
<feature type="transmembrane region" description="Helical" evidence="6">
    <location>
        <begin position="12"/>
        <end position="30"/>
    </location>
</feature>
<evidence type="ECO:0000256" key="4">
    <source>
        <dbReference type="ARBA" id="ARBA00022989"/>
    </source>
</evidence>
<dbReference type="EMBL" id="VSSQ01010250">
    <property type="protein sequence ID" value="MPM43828.1"/>
    <property type="molecule type" value="Genomic_DNA"/>
</dbReference>
<dbReference type="AlphaFoldDB" id="A0A644ZTV5"/>
<evidence type="ECO:0000256" key="2">
    <source>
        <dbReference type="ARBA" id="ARBA00022475"/>
    </source>
</evidence>
<dbReference type="PANTHER" id="PTHR42709:SF6">
    <property type="entry name" value="UNDECAPRENYL PHOSPHATE TRANSPORTER A"/>
    <property type="match status" value="1"/>
</dbReference>
<feature type="transmembrane region" description="Helical" evidence="6">
    <location>
        <begin position="64"/>
        <end position="89"/>
    </location>
</feature>
<protein>
    <recommendedName>
        <fullName evidence="7">VTT domain-containing protein</fullName>
    </recommendedName>
</protein>
<proteinExistence type="predicted"/>
<keyword evidence="2" id="KW-1003">Cell membrane</keyword>
<evidence type="ECO:0000256" key="1">
    <source>
        <dbReference type="ARBA" id="ARBA00004651"/>
    </source>
</evidence>
<accession>A0A644ZTV5</accession>
<keyword evidence="4 6" id="KW-1133">Transmembrane helix</keyword>
<evidence type="ECO:0000256" key="6">
    <source>
        <dbReference type="SAM" id="Phobius"/>
    </source>
</evidence>
<evidence type="ECO:0000313" key="8">
    <source>
        <dbReference type="EMBL" id="MPM43828.1"/>
    </source>
</evidence>
<dbReference type="Pfam" id="PF09335">
    <property type="entry name" value="VTT_dom"/>
    <property type="match status" value="1"/>
</dbReference>
<evidence type="ECO:0000256" key="3">
    <source>
        <dbReference type="ARBA" id="ARBA00022692"/>
    </source>
</evidence>
<feature type="domain" description="VTT" evidence="7">
    <location>
        <begin position="37"/>
        <end position="170"/>
    </location>
</feature>
<organism evidence="8">
    <name type="scientific">bioreactor metagenome</name>
    <dbReference type="NCBI Taxonomy" id="1076179"/>
    <lineage>
        <taxon>unclassified sequences</taxon>
        <taxon>metagenomes</taxon>
        <taxon>ecological metagenomes</taxon>
    </lineage>
</organism>
<name>A0A644ZTV5_9ZZZZ</name>
<dbReference type="InterPro" id="IPR051311">
    <property type="entry name" value="DedA_domain"/>
</dbReference>
<keyword evidence="3 6" id="KW-0812">Transmembrane</keyword>
<evidence type="ECO:0000259" key="7">
    <source>
        <dbReference type="Pfam" id="PF09335"/>
    </source>
</evidence>
<reference evidence="8" key="1">
    <citation type="submission" date="2019-08" db="EMBL/GenBank/DDBJ databases">
        <authorList>
            <person name="Kucharzyk K."/>
            <person name="Murdoch R.W."/>
            <person name="Higgins S."/>
            <person name="Loffler F."/>
        </authorList>
    </citation>
    <scope>NUCLEOTIDE SEQUENCE</scope>
</reference>
<dbReference type="PANTHER" id="PTHR42709">
    <property type="entry name" value="ALKALINE PHOSPHATASE LIKE PROTEIN"/>
    <property type="match status" value="1"/>
</dbReference>
<comment type="caution">
    <text evidence="8">The sequence shown here is derived from an EMBL/GenBank/DDBJ whole genome shotgun (WGS) entry which is preliminary data.</text>
</comment>
<feature type="transmembrane region" description="Helical" evidence="6">
    <location>
        <begin position="152"/>
        <end position="173"/>
    </location>
</feature>
<gene>
    <name evidence="8" type="ORF">SDC9_90505</name>
</gene>
<keyword evidence="5 6" id="KW-0472">Membrane</keyword>
<feature type="transmembrane region" description="Helical" evidence="6">
    <location>
        <begin position="196"/>
        <end position="213"/>
    </location>
</feature>